<comment type="caution">
    <text evidence="2">The sequence shown here is derived from an EMBL/GenBank/DDBJ whole genome shotgun (WGS) entry which is preliminary data.</text>
</comment>
<organism evidence="2 3">
    <name type="scientific">Hyphodiscus hymeniophilus</name>
    <dbReference type="NCBI Taxonomy" id="353542"/>
    <lineage>
        <taxon>Eukaryota</taxon>
        <taxon>Fungi</taxon>
        <taxon>Dikarya</taxon>
        <taxon>Ascomycota</taxon>
        <taxon>Pezizomycotina</taxon>
        <taxon>Leotiomycetes</taxon>
        <taxon>Helotiales</taxon>
        <taxon>Hyphodiscaceae</taxon>
        <taxon>Hyphodiscus</taxon>
    </lineage>
</organism>
<dbReference type="Proteomes" id="UP000785200">
    <property type="component" value="Unassembled WGS sequence"/>
</dbReference>
<dbReference type="OrthoDB" id="422362at2759"/>
<dbReference type="AlphaFoldDB" id="A0A9P6VSU8"/>
<keyword evidence="3" id="KW-1185">Reference proteome</keyword>
<dbReference type="SUPFAM" id="SSF56059">
    <property type="entry name" value="Glutathione synthetase ATP-binding domain-like"/>
    <property type="match status" value="1"/>
</dbReference>
<accession>A0A9P6VSU8</accession>
<name>A0A9P6VSU8_9HELO</name>
<protein>
    <submittedName>
        <fullName evidence="2">Uncharacterized protein</fullName>
    </submittedName>
</protein>
<reference evidence="2" key="1">
    <citation type="submission" date="2019-07" db="EMBL/GenBank/DDBJ databases">
        <title>Hyphodiscus hymeniophilus genome sequencing and assembly.</title>
        <authorList>
            <person name="Kramer G."/>
            <person name="Nodwell J."/>
        </authorList>
    </citation>
    <scope>NUCLEOTIDE SEQUENCE</scope>
    <source>
        <strain evidence="2">ATCC 34498</strain>
    </source>
</reference>
<sequence length="491" mass="55127">MDALQDSQDEASNSASRRSTSKPAASDKHNNEDGKYNDNNKDVVKPLVDWQGGWSKALRKHGLTSSKADVLEEQPEELSQEEIHLEHQCLARKPSRSLSPTSSKPSLAFSDKKYSSKDKDKKITLAQASANNNSEDFMFRRCSKTRVYATEKGSGGSWMVVEEDDAKEEWEALDGAVVNDGWDFVPQTERLKDKTAEEGGKKRFNDRAREFFDAEKKKREARGRDLDNQALRGMAGLNRRAAKAKVAVLYQAIEPPIINGVRKPMKPGGYQDSGADVAFALQDQPDIILLTPRTNPDPTNQAHWTFPDTETGILSALSRGATHLWANTNLFASHPLQSSRVAEFEDDVKVIGQPPLMVELFDDKEEFPRVMLEQFLAGEEATITVFPPSVEEGRRDYWAGPVVTRFNHQDGVAPFNSLVAVKSNSRVLTLEEFEKDVHYRSAARQCEEVAKLLKVTAAIRIDVRRFEKDGKFVLFDVNMKPADREEMIKPV</sequence>
<feature type="compositionally biased region" description="Polar residues" evidence="1">
    <location>
        <begin position="10"/>
        <end position="23"/>
    </location>
</feature>
<gene>
    <name evidence="2" type="ORF">D0Z07_0270</name>
</gene>
<feature type="compositionally biased region" description="Acidic residues" evidence="1">
    <location>
        <begin position="71"/>
        <end position="80"/>
    </location>
</feature>
<feature type="compositionally biased region" description="Low complexity" evidence="1">
    <location>
        <begin position="96"/>
        <end position="107"/>
    </location>
</feature>
<evidence type="ECO:0000313" key="3">
    <source>
        <dbReference type="Proteomes" id="UP000785200"/>
    </source>
</evidence>
<proteinExistence type="predicted"/>
<dbReference type="Gene3D" id="3.30.470.20">
    <property type="entry name" value="ATP-grasp fold, B domain"/>
    <property type="match status" value="1"/>
</dbReference>
<evidence type="ECO:0000313" key="2">
    <source>
        <dbReference type="EMBL" id="KAG0652972.1"/>
    </source>
</evidence>
<feature type="region of interest" description="Disordered" evidence="1">
    <location>
        <begin position="1"/>
        <end position="44"/>
    </location>
</feature>
<dbReference type="EMBL" id="VNKQ01000002">
    <property type="protein sequence ID" value="KAG0652972.1"/>
    <property type="molecule type" value="Genomic_DNA"/>
</dbReference>
<feature type="region of interest" description="Disordered" evidence="1">
    <location>
        <begin position="61"/>
        <end position="120"/>
    </location>
</feature>
<evidence type="ECO:0000256" key="1">
    <source>
        <dbReference type="SAM" id="MobiDB-lite"/>
    </source>
</evidence>
<feature type="compositionally biased region" description="Basic and acidic residues" evidence="1">
    <location>
        <begin position="25"/>
        <end position="44"/>
    </location>
</feature>
<feature type="compositionally biased region" description="Basic and acidic residues" evidence="1">
    <location>
        <begin position="110"/>
        <end position="120"/>
    </location>
</feature>